<evidence type="ECO:0000256" key="8">
    <source>
        <dbReference type="RuleBase" id="RU003619"/>
    </source>
</evidence>
<comment type="caution">
    <text evidence="10">The sequence shown here is derived from an EMBL/GenBank/DDBJ whole genome shotgun (WGS) entry which is preliminary data.</text>
</comment>
<evidence type="ECO:0000256" key="7">
    <source>
        <dbReference type="HAMAP-Rule" id="MF_00480"/>
    </source>
</evidence>
<comment type="subunit">
    <text evidence="7">Part of the 30S ribosomal subunit. Contacts proteins S9 and S11.</text>
</comment>
<dbReference type="HAMAP" id="MF_00480_B">
    <property type="entry name" value="Ribosomal_uS7_B"/>
    <property type="match status" value="1"/>
</dbReference>
<evidence type="ECO:0000313" key="11">
    <source>
        <dbReference type="Proteomes" id="UP000824169"/>
    </source>
</evidence>
<dbReference type="InterPro" id="IPR020606">
    <property type="entry name" value="Ribosomal_uS7_CS"/>
</dbReference>
<evidence type="ECO:0000256" key="6">
    <source>
        <dbReference type="ARBA" id="ARBA00023274"/>
    </source>
</evidence>
<reference evidence="10" key="2">
    <citation type="journal article" date="2021" name="PeerJ">
        <title>Extensive microbial diversity within the chicken gut microbiome revealed by metagenomics and culture.</title>
        <authorList>
            <person name="Gilroy R."/>
            <person name="Ravi A."/>
            <person name="Getino M."/>
            <person name="Pursley I."/>
            <person name="Horton D.L."/>
            <person name="Alikhan N.F."/>
            <person name="Baker D."/>
            <person name="Gharbi K."/>
            <person name="Hall N."/>
            <person name="Watson M."/>
            <person name="Adriaenssens E.M."/>
            <person name="Foster-Nyarko E."/>
            <person name="Jarju S."/>
            <person name="Secka A."/>
            <person name="Antonio M."/>
            <person name="Oren A."/>
            <person name="Chaudhuri R.R."/>
            <person name="La Ragione R."/>
            <person name="Hildebrand F."/>
            <person name="Pallen M.J."/>
        </authorList>
    </citation>
    <scope>NUCLEOTIDE SEQUENCE</scope>
    <source>
        <strain evidence="10">CHK188-20938</strain>
    </source>
</reference>
<evidence type="ECO:0000259" key="9">
    <source>
        <dbReference type="Pfam" id="PF00177"/>
    </source>
</evidence>
<dbReference type="InterPro" id="IPR023798">
    <property type="entry name" value="Ribosomal_uS7_dom"/>
</dbReference>
<dbReference type="GO" id="GO:0015935">
    <property type="term" value="C:small ribosomal subunit"/>
    <property type="evidence" value="ECO:0007669"/>
    <property type="project" value="InterPro"/>
</dbReference>
<dbReference type="AlphaFoldDB" id="A0A9D1P5E2"/>
<keyword evidence="4 7" id="KW-0694">RNA-binding</keyword>
<proteinExistence type="inferred from homology"/>
<dbReference type="InterPro" id="IPR005717">
    <property type="entry name" value="Ribosomal_uS7_bac/org-type"/>
</dbReference>
<gene>
    <name evidence="7 10" type="primary">rpsG</name>
    <name evidence="10" type="ORF">IAB71_10765</name>
</gene>
<dbReference type="Proteomes" id="UP000824169">
    <property type="component" value="Unassembled WGS sequence"/>
</dbReference>
<keyword evidence="5 7" id="KW-0689">Ribosomal protein</keyword>
<evidence type="ECO:0000256" key="1">
    <source>
        <dbReference type="ARBA" id="ARBA00007151"/>
    </source>
</evidence>
<dbReference type="GO" id="GO:0006412">
    <property type="term" value="P:translation"/>
    <property type="evidence" value="ECO:0007669"/>
    <property type="project" value="UniProtKB-UniRule"/>
</dbReference>
<dbReference type="PANTHER" id="PTHR11205">
    <property type="entry name" value="RIBOSOMAL PROTEIN S7"/>
    <property type="match status" value="1"/>
</dbReference>
<comment type="similarity">
    <text evidence="1 7 8">Belongs to the universal ribosomal protein uS7 family.</text>
</comment>
<evidence type="ECO:0000313" key="10">
    <source>
        <dbReference type="EMBL" id="HIV26240.1"/>
    </source>
</evidence>
<dbReference type="NCBIfam" id="TIGR01029">
    <property type="entry name" value="rpsG_bact"/>
    <property type="match status" value="1"/>
</dbReference>
<keyword evidence="2 7" id="KW-0820">tRNA-binding</keyword>
<feature type="domain" description="Small ribosomal subunit protein uS7" evidence="9">
    <location>
        <begin position="9"/>
        <end position="156"/>
    </location>
</feature>
<keyword evidence="6 7" id="KW-0687">Ribonucleoprotein</keyword>
<dbReference type="InterPro" id="IPR036823">
    <property type="entry name" value="Ribosomal_uS7_dom_sf"/>
</dbReference>
<comment type="function">
    <text evidence="7">One of the primary rRNA binding proteins, it binds directly to 16S rRNA where it nucleates assembly of the head domain of the 30S subunit. Is located at the subunit interface close to the decoding center, probably blocks exit of the E-site tRNA.</text>
</comment>
<evidence type="ECO:0000256" key="3">
    <source>
        <dbReference type="ARBA" id="ARBA00022730"/>
    </source>
</evidence>
<reference evidence="10" key="1">
    <citation type="submission" date="2020-10" db="EMBL/GenBank/DDBJ databases">
        <authorList>
            <person name="Gilroy R."/>
        </authorList>
    </citation>
    <scope>NUCLEOTIDE SEQUENCE</scope>
    <source>
        <strain evidence="10">CHK188-20938</strain>
    </source>
</reference>
<dbReference type="EMBL" id="DVOO01000030">
    <property type="protein sequence ID" value="HIV26240.1"/>
    <property type="molecule type" value="Genomic_DNA"/>
</dbReference>
<dbReference type="PROSITE" id="PS00052">
    <property type="entry name" value="RIBOSOMAL_S7"/>
    <property type="match status" value="1"/>
</dbReference>
<dbReference type="GO" id="GO:0003735">
    <property type="term" value="F:structural constituent of ribosome"/>
    <property type="evidence" value="ECO:0007669"/>
    <property type="project" value="InterPro"/>
</dbReference>
<evidence type="ECO:0000256" key="5">
    <source>
        <dbReference type="ARBA" id="ARBA00022980"/>
    </source>
</evidence>
<dbReference type="SUPFAM" id="SSF47973">
    <property type="entry name" value="Ribosomal protein S7"/>
    <property type="match status" value="1"/>
</dbReference>
<organism evidence="10 11">
    <name type="scientific">Candidatus Scatomonas pullistercoris</name>
    <dbReference type="NCBI Taxonomy" id="2840920"/>
    <lineage>
        <taxon>Bacteria</taxon>
        <taxon>Bacillati</taxon>
        <taxon>Bacillota</taxon>
        <taxon>Clostridia</taxon>
        <taxon>Lachnospirales</taxon>
        <taxon>Lachnospiraceae</taxon>
        <taxon>Lachnospiraceae incertae sedis</taxon>
        <taxon>Candidatus Scatomonas</taxon>
    </lineage>
</organism>
<keyword evidence="3 7" id="KW-0699">rRNA-binding</keyword>
<dbReference type="InterPro" id="IPR000235">
    <property type="entry name" value="Ribosomal_uS7"/>
</dbReference>
<dbReference type="Gene3D" id="1.10.455.10">
    <property type="entry name" value="Ribosomal protein S7 domain"/>
    <property type="match status" value="1"/>
</dbReference>
<protein>
    <recommendedName>
        <fullName evidence="7">Small ribosomal subunit protein uS7</fullName>
    </recommendedName>
</protein>
<accession>A0A9D1P5E2</accession>
<name>A0A9D1P5E2_9FIRM</name>
<dbReference type="GO" id="GO:0000049">
    <property type="term" value="F:tRNA binding"/>
    <property type="evidence" value="ECO:0007669"/>
    <property type="project" value="UniProtKB-UniRule"/>
</dbReference>
<sequence>MIKEGSNVPRKGHTQKRDVLADPIYNNKVVTKLINNIMLDGKKGVAQKIVYGAFAKVEEKAGKPALEVFEEAMNNIMPVLEVKARRIGGATYQVPIEVRADRRQALALRWLTMFSRKRGEKTMEDRLANELLDAMNNTGASVKRKEDVHKMAEANKAFAHYRF</sequence>
<evidence type="ECO:0000256" key="2">
    <source>
        <dbReference type="ARBA" id="ARBA00022555"/>
    </source>
</evidence>
<dbReference type="GO" id="GO:0019843">
    <property type="term" value="F:rRNA binding"/>
    <property type="evidence" value="ECO:0007669"/>
    <property type="project" value="UniProtKB-UniRule"/>
</dbReference>
<evidence type="ECO:0000256" key="4">
    <source>
        <dbReference type="ARBA" id="ARBA00022884"/>
    </source>
</evidence>
<dbReference type="Pfam" id="PF00177">
    <property type="entry name" value="Ribosomal_S7"/>
    <property type="match status" value="1"/>
</dbReference>
<dbReference type="CDD" id="cd14869">
    <property type="entry name" value="uS7_Bacteria"/>
    <property type="match status" value="1"/>
</dbReference>
<dbReference type="FunFam" id="1.10.455.10:FF:000001">
    <property type="entry name" value="30S ribosomal protein S7"/>
    <property type="match status" value="1"/>
</dbReference>
<dbReference type="PIRSF" id="PIRSF002122">
    <property type="entry name" value="RPS7p_RPS7a_RPS5e_RPS7o"/>
    <property type="match status" value="1"/>
</dbReference>